<evidence type="ECO:0000313" key="3">
    <source>
        <dbReference type="EMBL" id="ACY16040.1"/>
    </source>
</evidence>
<dbReference type="EMBL" id="CP001804">
    <property type="protein sequence ID" value="ACY16040.1"/>
    <property type="molecule type" value="Genomic_DNA"/>
</dbReference>
<feature type="signal peptide" evidence="2">
    <location>
        <begin position="1"/>
        <end position="28"/>
    </location>
</feature>
<dbReference type="HOGENOM" id="CLU_1060762_0_0_7"/>
<accession>D0LWA8</accession>
<dbReference type="KEGG" id="hoh:Hoch_3538"/>
<dbReference type="RefSeq" id="WP_012828639.1">
    <property type="nucleotide sequence ID" value="NC_013440.1"/>
</dbReference>
<dbReference type="Proteomes" id="UP000001880">
    <property type="component" value="Chromosome"/>
</dbReference>
<sequence>MARRRSRSRLGRCLLAGVAALALAPACAPQQRSTPYRFRAPVVSGVRAESLPPREPAPAQRTSPHPAATWLAAPEHARTAPVPAPAPADPAAASAAQTASAGSPRGPRLTPRALLRSLAGQSSSGGSARFATATVSALGVKLAAPVREARSGMHVLTLARDREALIPAALALTGDLVVFTAGDDLSADADLLIGVVVSAADDAGAVEVVYAPADGTASGRVQRAFVAARGCSGRAAAGAGDSACIAAKRVRAFLAVDRLSAA</sequence>
<evidence type="ECO:0000313" key="4">
    <source>
        <dbReference type="Proteomes" id="UP000001880"/>
    </source>
</evidence>
<evidence type="ECO:0000256" key="2">
    <source>
        <dbReference type="SAM" id="SignalP"/>
    </source>
</evidence>
<evidence type="ECO:0000256" key="1">
    <source>
        <dbReference type="SAM" id="MobiDB-lite"/>
    </source>
</evidence>
<feature type="compositionally biased region" description="Low complexity" evidence="1">
    <location>
        <begin position="89"/>
        <end position="104"/>
    </location>
</feature>
<protein>
    <recommendedName>
        <fullName evidence="5">Lipoprotein</fullName>
    </recommendedName>
</protein>
<proteinExistence type="predicted"/>
<feature type="chain" id="PRO_5003011725" description="Lipoprotein" evidence="2">
    <location>
        <begin position="29"/>
        <end position="262"/>
    </location>
</feature>
<dbReference type="AlphaFoldDB" id="D0LWA8"/>
<gene>
    <name evidence="3" type="ordered locus">Hoch_3538</name>
</gene>
<feature type="region of interest" description="Disordered" evidence="1">
    <location>
        <begin position="77"/>
        <end position="110"/>
    </location>
</feature>
<name>D0LWA8_HALO1</name>
<evidence type="ECO:0008006" key="5">
    <source>
        <dbReference type="Google" id="ProtNLM"/>
    </source>
</evidence>
<keyword evidence="2" id="KW-0732">Signal</keyword>
<organism evidence="3 4">
    <name type="scientific">Haliangium ochraceum (strain DSM 14365 / JCM 11303 / SMP-2)</name>
    <dbReference type="NCBI Taxonomy" id="502025"/>
    <lineage>
        <taxon>Bacteria</taxon>
        <taxon>Pseudomonadati</taxon>
        <taxon>Myxococcota</taxon>
        <taxon>Polyangia</taxon>
        <taxon>Haliangiales</taxon>
        <taxon>Kofleriaceae</taxon>
        <taxon>Haliangium</taxon>
    </lineage>
</organism>
<keyword evidence="4" id="KW-1185">Reference proteome</keyword>
<reference evidence="3 4" key="1">
    <citation type="journal article" date="2010" name="Stand. Genomic Sci.">
        <title>Complete genome sequence of Haliangium ochraceum type strain (SMP-2).</title>
        <authorList>
            <consortium name="US DOE Joint Genome Institute (JGI-PGF)"/>
            <person name="Ivanova N."/>
            <person name="Daum C."/>
            <person name="Lang E."/>
            <person name="Abt B."/>
            <person name="Kopitz M."/>
            <person name="Saunders E."/>
            <person name="Lapidus A."/>
            <person name="Lucas S."/>
            <person name="Glavina Del Rio T."/>
            <person name="Nolan M."/>
            <person name="Tice H."/>
            <person name="Copeland A."/>
            <person name="Cheng J.F."/>
            <person name="Chen F."/>
            <person name="Bruce D."/>
            <person name="Goodwin L."/>
            <person name="Pitluck S."/>
            <person name="Mavromatis K."/>
            <person name="Pati A."/>
            <person name="Mikhailova N."/>
            <person name="Chen A."/>
            <person name="Palaniappan K."/>
            <person name="Land M."/>
            <person name="Hauser L."/>
            <person name="Chang Y.J."/>
            <person name="Jeffries C.D."/>
            <person name="Detter J.C."/>
            <person name="Brettin T."/>
            <person name="Rohde M."/>
            <person name="Goker M."/>
            <person name="Bristow J."/>
            <person name="Markowitz V."/>
            <person name="Eisen J.A."/>
            <person name="Hugenholtz P."/>
            <person name="Kyrpides N.C."/>
            <person name="Klenk H.P."/>
        </authorList>
    </citation>
    <scope>NUCLEOTIDE SEQUENCE [LARGE SCALE GENOMIC DNA]</scope>
    <source>
        <strain evidence="4">DSM 14365 / CIP 107738 / JCM 11303 / AJ 13395 / SMP-2</strain>
    </source>
</reference>